<evidence type="ECO:0000313" key="2">
    <source>
        <dbReference type="Proteomes" id="UP001291623"/>
    </source>
</evidence>
<accession>A0AAE1VI07</accession>
<dbReference type="AlphaFoldDB" id="A0AAE1VI07"/>
<proteinExistence type="predicted"/>
<evidence type="ECO:0000313" key="1">
    <source>
        <dbReference type="EMBL" id="KAK4364421.1"/>
    </source>
</evidence>
<gene>
    <name evidence="1" type="ORF">RND71_015779</name>
</gene>
<comment type="caution">
    <text evidence="1">The sequence shown here is derived from an EMBL/GenBank/DDBJ whole genome shotgun (WGS) entry which is preliminary data.</text>
</comment>
<keyword evidence="2" id="KW-1185">Reference proteome</keyword>
<dbReference type="EMBL" id="JAVYJV010000008">
    <property type="protein sequence ID" value="KAK4364421.1"/>
    <property type="molecule type" value="Genomic_DNA"/>
</dbReference>
<dbReference type="Proteomes" id="UP001291623">
    <property type="component" value="Unassembled WGS sequence"/>
</dbReference>
<organism evidence="1 2">
    <name type="scientific">Anisodus tanguticus</name>
    <dbReference type="NCBI Taxonomy" id="243964"/>
    <lineage>
        <taxon>Eukaryota</taxon>
        <taxon>Viridiplantae</taxon>
        <taxon>Streptophyta</taxon>
        <taxon>Embryophyta</taxon>
        <taxon>Tracheophyta</taxon>
        <taxon>Spermatophyta</taxon>
        <taxon>Magnoliopsida</taxon>
        <taxon>eudicotyledons</taxon>
        <taxon>Gunneridae</taxon>
        <taxon>Pentapetalae</taxon>
        <taxon>asterids</taxon>
        <taxon>lamiids</taxon>
        <taxon>Solanales</taxon>
        <taxon>Solanaceae</taxon>
        <taxon>Solanoideae</taxon>
        <taxon>Hyoscyameae</taxon>
        <taxon>Anisodus</taxon>
    </lineage>
</organism>
<sequence length="79" mass="9301">MGQQHQHVYLRDCPRAEECPHEFVESRSHGLLEWRLVEDDVMQENVYEKAIACSDIRFPRKIKLVSHVMGNLPARFGEH</sequence>
<protein>
    <submittedName>
        <fullName evidence="1">Uncharacterized protein</fullName>
    </submittedName>
</protein>
<name>A0AAE1VI07_9SOLA</name>
<reference evidence="1" key="1">
    <citation type="submission" date="2023-12" db="EMBL/GenBank/DDBJ databases">
        <title>Genome assembly of Anisodus tanguticus.</title>
        <authorList>
            <person name="Wang Y.-J."/>
        </authorList>
    </citation>
    <scope>NUCLEOTIDE SEQUENCE</scope>
    <source>
        <strain evidence="1">KB-2021</strain>
        <tissue evidence="1">Leaf</tissue>
    </source>
</reference>